<dbReference type="InterPro" id="IPR001647">
    <property type="entry name" value="HTH_TetR"/>
</dbReference>
<dbReference type="EMBL" id="AP026798">
    <property type="protein sequence ID" value="BDR53134.1"/>
    <property type="molecule type" value="Genomic_DNA"/>
</dbReference>
<proteinExistence type="predicted"/>
<dbReference type="Proteomes" id="UP001321766">
    <property type="component" value="Chromosome"/>
</dbReference>
<evidence type="ECO:0000256" key="2">
    <source>
        <dbReference type="PROSITE-ProRule" id="PRU00335"/>
    </source>
</evidence>
<dbReference type="Gene3D" id="1.10.357.10">
    <property type="entry name" value="Tetracycline Repressor, domain 2"/>
    <property type="match status" value="1"/>
</dbReference>
<sequence length="243" mass="26968">MPKIQEATLNEHRQRLLKQILDATESILKQEGRTGLTMSAVSERTGIARNSLYRYAQNADQLCNMVLERRLPTWSQALERAIRGASSPQALIEAWSKANLRQASEHGHAWMMDLFSATSNEQVRASFVYGEYTDDSLGQQAASGDGQLSSEDAMVRFHHQVNGPLISAWQQLAPSHPEIGVELTRGLVQSGMRLIDALERQTGRPPQVSRREAEGIIEDVLSSVREVTATLSKRESDGSEGRT</sequence>
<feature type="DNA-binding region" description="H-T-H motif" evidence="2">
    <location>
        <begin position="37"/>
        <end position="56"/>
    </location>
</feature>
<keyword evidence="5" id="KW-1185">Reference proteome</keyword>
<dbReference type="PROSITE" id="PS50977">
    <property type="entry name" value="HTH_TETR_2"/>
    <property type="match status" value="1"/>
</dbReference>
<name>A0ABM8B8C1_9BIFI</name>
<keyword evidence="1 2" id="KW-0238">DNA-binding</keyword>
<dbReference type="InterPro" id="IPR009057">
    <property type="entry name" value="Homeodomain-like_sf"/>
</dbReference>
<feature type="domain" description="HTH tetR-type" evidence="3">
    <location>
        <begin position="14"/>
        <end position="74"/>
    </location>
</feature>
<evidence type="ECO:0000313" key="5">
    <source>
        <dbReference type="Proteomes" id="UP001321766"/>
    </source>
</evidence>
<protein>
    <submittedName>
        <fullName evidence="4">TetR family transcriptional regulator</fullName>
    </submittedName>
</protein>
<reference evidence="4 5" key="1">
    <citation type="journal article" date="2023" name="Microbiol. Spectr.">
        <title>Symbiosis of Carpenter Bees with Uncharacterized Lactic Acid Bacteria Showing NAD Auxotrophy.</title>
        <authorList>
            <person name="Kawasaki S."/>
            <person name="Ozawa K."/>
            <person name="Mori T."/>
            <person name="Yamamoto A."/>
            <person name="Ito M."/>
            <person name="Ohkuma M."/>
            <person name="Sakamoto M."/>
            <person name="Matsutani M."/>
        </authorList>
    </citation>
    <scope>NUCLEOTIDE SEQUENCE [LARGE SCALE GENOMIC DNA]</scope>
    <source>
        <strain evidence="4 5">Kim37-2</strain>
    </source>
</reference>
<gene>
    <name evidence="4" type="ORF">KIM372_10410</name>
</gene>
<dbReference type="Pfam" id="PF00440">
    <property type="entry name" value="TetR_N"/>
    <property type="match status" value="1"/>
</dbReference>
<dbReference type="SUPFAM" id="SSF46689">
    <property type="entry name" value="Homeodomain-like"/>
    <property type="match status" value="1"/>
</dbReference>
<evidence type="ECO:0000259" key="3">
    <source>
        <dbReference type="PROSITE" id="PS50977"/>
    </source>
</evidence>
<accession>A0ABM8B8C1</accession>
<evidence type="ECO:0000313" key="4">
    <source>
        <dbReference type="EMBL" id="BDR53134.1"/>
    </source>
</evidence>
<evidence type="ECO:0000256" key="1">
    <source>
        <dbReference type="ARBA" id="ARBA00023125"/>
    </source>
</evidence>
<organism evidence="4 5">
    <name type="scientific">Bombiscardovia nodaiensis</name>
    <dbReference type="NCBI Taxonomy" id="2932181"/>
    <lineage>
        <taxon>Bacteria</taxon>
        <taxon>Bacillati</taxon>
        <taxon>Actinomycetota</taxon>
        <taxon>Actinomycetes</taxon>
        <taxon>Bifidobacteriales</taxon>
        <taxon>Bifidobacteriaceae</taxon>
        <taxon>Bombiscardovia</taxon>
    </lineage>
</organism>